<dbReference type="SUPFAM" id="SSF56219">
    <property type="entry name" value="DNase I-like"/>
    <property type="match status" value="1"/>
</dbReference>
<gene>
    <name evidence="2" type="ORF">FSP39_015368</name>
</gene>
<dbReference type="PANTHER" id="PTHR33395">
    <property type="entry name" value="TRANSCRIPTASE, PUTATIVE-RELATED-RELATED"/>
    <property type="match status" value="1"/>
</dbReference>
<dbReference type="Proteomes" id="UP001186944">
    <property type="component" value="Unassembled WGS sequence"/>
</dbReference>
<dbReference type="Pfam" id="PF14529">
    <property type="entry name" value="Exo_endo_phos_2"/>
    <property type="match status" value="1"/>
</dbReference>
<dbReference type="InterPro" id="IPR036691">
    <property type="entry name" value="Endo/exonu/phosph_ase_sf"/>
</dbReference>
<evidence type="ECO:0000259" key="1">
    <source>
        <dbReference type="Pfam" id="PF14529"/>
    </source>
</evidence>
<dbReference type="Gene3D" id="3.60.10.10">
    <property type="entry name" value="Endonuclease/exonuclease/phosphatase"/>
    <property type="match status" value="1"/>
</dbReference>
<dbReference type="EMBL" id="VSWD01000007">
    <property type="protein sequence ID" value="KAK3098018.1"/>
    <property type="molecule type" value="Genomic_DNA"/>
</dbReference>
<organism evidence="2 3">
    <name type="scientific">Pinctada imbricata</name>
    <name type="common">Atlantic pearl-oyster</name>
    <name type="synonym">Pinctada martensii</name>
    <dbReference type="NCBI Taxonomy" id="66713"/>
    <lineage>
        <taxon>Eukaryota</taxon>
        <taxon>Metazoa</taxon>
        <taxon>Spiralia</taxon>
        <taxon>Lophotrochozoa</taxon>
        <taxon>Mollusca</taxon>
        <taxon>Bivalvia</taxon>
        <taxon>Autobranchia</taxon>
        <taxon>Pteriomorphia</taxon>
        <taxon>Pterioida</taxon>
        <taxon>Pterioidea</taxon>
        <taxon>Pteriidae</taxon>
        <taxon>Pinctada</taxon>
    </lineage>
</organism>
<accession>A0AA88Y4P9</accession>
<dbReference type="GO" id="GO:0061343">
    <property type="term" value="P:cell adhesion involved in heart morphogenesis"/>
    <property type="evidence" value="ECO:0007669"/>
    <property type="project" value="TreeGrafter"/>
</dbReference>
<dbReference type="PANTHER" id="PTHR33395:SF22">
    <property type="entry name" value="REVERSE TRANSCRIPTASE DOMAIN-CONTAINING PROTEIN"/>
    <property type="match status" value="1"/>
</dbReference>
<reference evidence="2" key="1">
    <citation type="submission" date="2019-08" db="EMBL/GenBank/DDBJ databases">
        <title>The improved chromosome-level genome for the pearl oyster Pinctada fucata martensii using PacBio sequencing and Hi-C.</title>
        <authorList>
            <person name="Zheng Z."/>
        </authorList>
    </citation>
    <scope>NUCLEOTIDE SEQUENCE</scope>
    <source>
        <strain evidence="2">ZZ-2019</strain>
        <tissue evidence="2">Adductor muscle</tissue>
    </source>
</reference>
<dbReference type="GO" id="GO:0031012">
    <property type="term" value="C:extracellular matrix"/>
    <property type="evidence" value="ECO:0007669"/>
    <property type="project" value="TreeGrafter"/>
</dbReference>
<protein>
    <recommendedName>
        <fullName evidence="1">Endonuclease/exonuclease/phosphatase domain-containing protein</fullName>
    </recommendedName>
</protein>
<feature type="domain" description="Endonuclease/exonuclease/phosphatase" evidence="1">
    <location>
        <begin position="26"/>
        <end position="138"/>
    </location>
</feature>
<dbReference type="GO" id="GO:0007508">
    <property type="term" value="P:larval heart development"/>
    <property type="evidence" value="ECO:0007669"/>
    <property type="project" value="TreeGrafter"/>
</dbReference>
<sequence length="432" mass="50502">MESVHEVENVSIKIKVGKQETLLLQAIYRSPNSSDTALDDLKKIFEDNTQYTYKVILGDFNFREINWENESTTTNENHLASRFIELCRDNYLTQHVTQHTRFRENCQPSTLDLILTNTDFIIGDIDYLEPLGSSDHIVLSFELNVNSVHNADVRSKPLYFKANYELINNKIKDINWATILEEKSMEEAWTTFRENISKIVEENVPERIAKGKTKYYQTPWMNSQTKEAIRRKKKAWRKLIYCPNTYNHYIYRKARNEASSAVKLAKKEHEQSIAKNIKKDPKSFWRYVKSKTKIKESIPNLNSTDNMAVDDLIGKTTFLNNYFVSVFTKEDLTVLPTFEERNYSTTLNEIHFQEEEVFKHLKCLNPTKSQGVDEIHPKLLKETAENICKPLTLLCQKSINEGKLPNDWKLANVTAIHKKEINQIHQTIDRLV</sequence>
<evidence type="ECO:0000313" key="3">
    <source>
        <dbReference type="Proteomes" id="UP001186944"/>
    </source>
</evidence>
<keyword evidence="3" id="KW-1185">Reference proteome</keyword>
<name>A0AA88Y4P9_PINIB</name>
<comment type="caution">
    <text evidence="2">The sequence shown here is derived from an EMBL/GenBank/DDBJ whole genome shotgun (WGS) entry which is preliminary data.</text>
</comment>
<dbReference type="GO" id="GO:0003824">
    <property type="term" value="F:catalytic activity"/>
    <property type="evidence" value="ECO:0007669"/>
    <property type="project" value="InterPro"/>
</dbReference>
<dbReference type="InterPro" id="IPR005135">
    <property type="entry name" value="Endo/exonuclease/phosphatase"/>
</dbReference>
<evidence type="ECO:0000313" key="2">
    <source>
        <dbReference type="EMBL" id="KAK3098018.1"/>
    </source>
</evidence>
<dbReference type="AlphaFoldDB" id="A0AA88Y4P9"/>
<proteinExistence type="predicted"/>